<sequence>MSKLNKEDIQFIDTYLSNSDIHYEDIRIEMIDHVASEIESRMNLGDDRGFYIIFKEYMIENKSSLVKEGNKPFNSKIFKSVSKQFLRNLYSWQVIFGSVLCFWLFNNLYKYFHIESFASTFFPTFLMVLVGFIPIMVFGKKKFSFIGNFVVLISIFFSFNYYFIPFLEEPSWFYYINLSIMTVFFVCSLKTMISLVIYYKKRFQLA</sequence>
<evidence type="ECO:0000256" key="1">
    <source>
        <dbReference type="SAM" id="Phobius"/>
    </source>
</evidence>
<proteinExistence type="predicted"/>
<gene>
    <name evidence="2" type="ORF">SAMN04487910_1060</name>
</gene>
<keyword evidence="1" id="KW-1133">Transmembrane helix</keyword>
<reference evidence="3" key="1">
    <citation type="submission" date="2016-10" db="EMBL/GenBank/DDBJ databases">
        <authorList>
            <person name="Varghese N."/>
            <person name="Submissions S."/>
        </authorList>
    </citation>
    <scope>NUCLEOTIDE SEQUENCE [LARGE SCALE GENOMIC DNA]</scope>
    <source>
        <strain evidence="3">DSM 25232 / NCIMB 14723 / 92V</strain>
    </source>
</reference>
<keyword evidence="1" id="KW-0472">Membrane</keyword>
<feature type="transmembrane region" description="Helical" evidence="1">
    <location>
        <begin position="176"/>
        <end position="199"/>
    </location>
</feature>
<feature type="transmembrane region" description="Helical" evidence="1">
    <location>
        <begin position="117"/>
        <end position="138"/>
    </location>
</feature>
<dbReference type="AlphaFoldDB" id="A0A1H7JPB6"/>
<protein>
    <submittedName>
        <fullName evidence="2">Uncharacterized protein</fullName>
    </submittedName>
</protein>
<evidence type="ECO:0000313" key="3">
    <source>
        <dbReference type="Proteomes" id="UP000198521"/>
    </source>
</evidence>
<dbReference type="STRING" id="1038014.SAMN04487910_1060"/>
<keyword evidence="1" id="KW-0812">Transmembrane</keyword>
<name>A0A1H7JPB6_AQUAM</name>
<accession>A0A1H7JPB6</accession>
<dbReference type="Proteomes" id="UP000198521">
    <property type="component" value="Unassembled WGS sequence"/>
</dbReference>
<organism evidence="2 3">
    <name type="scientific">Aquimarina amphilecti</name>
    <dbReference type="NCBI Taxonomy" id="1038014"/>
    <lineage>
        <taxon>Bacteria</taxon>
        <taxon>Pseudomonadati</taxon>
        <taxon>Bacteroidota</taxon>
        <taxon>Flavobacteriia</taxon>
        <taxon>Flavobacteriales</taxon>
        <taxon>Flavobacteriaceae</taxon>
        <taxon>Aquimarina</taxon>
    </lineage>
</organism>
<keyword evidence="3" id="KW-1185">Reference proteome</keyword>
<evidence type="ECO:0000313" key="2">
    <source>
        <dbReference type="EMBL" id="SEK76453.1"/>
    </source>
</evidence>
<feature type="transmembrane region" description="Helical" evidence="1">
    <location>
        <begin position="85"/>
        <end position="105"/>
    </location>
</feature>
<dbReference type="OrthoDB" id="1345503at2"/>
<dbReference type="EMBL" id="FOAB01000002">
    <property type="protein sequence ID" value="SEK76453.1"/>
    <property type="molecule type" value="Genomic_DNA"/>
</dbReference>
<dbReference type="RefSeq" id="WP_091406398.1">
    <property type="nucleotide sequence ID" value="NZ_FOAB01000002.1"/>
</dbReference>
<feature type="transmembrane region" description="Helical" evidence="1">
    <location>
        <begin position="145"/>
        <end position="164"/>
    </location>
</feature>